<reference evidence="2 3" key="1">
    <citation type="submission" date="2019-07" db="EMBL/GenBank/DDBJ databases">
        <authorList>
            <person name="Zhu P."/>
        </authorList>
    </citation>
    <scope>NUCLEOTIDE SEQUENCE [LARGE SCALE GENOMIC DNA]</scope>
    <source>
        <strain evidence="2 3">SSL-25</strain>
    </source>
</reference>
<dbReference type="AlphaFoldDB" id="A0A5B8JPM8"/>
<sequence length="331" mass="36869">MRQRLGNAQAPSLQSRDGAFSCPFTCALLKRSRCLNRLSRAVPGHHRPLSGAQHPYPERLPLTQLTHAQIADAKNNDISAITCVIQEIEQLIVARARRIAPTSGHTDTDLVEDLQQVGRIAVWESIATFEGDDPAQFMAYMDRKITRAMEDARRDATRTGVSVYTAKRFEKAICLAVGDPYEAERIAASEERGDEKLTPELARAARLSWMGVDSLDRPFDSARHGDNFTLGDVVAQEIGVPAELVDSHDIENHRRRVMRDQVHKVLGLLSERQRHALKAAHGITPVPQYQPGADDDELAADMGVTCDQVQKARYRGSLRFAELYRAGARAW</sequence>
<dbReference type="KEGG" id="sqz:FQU76_28415"/>
<evidence type="ECO:0000313" key="2">
    <source>
        <dbReference type="EMBL" id="QDY79810.1"/>
    </source>
</evidence>
<dbReference type="SUPFAM" id="SSF88659">
    <property type="entry name" value="Sigma3 and sigma4 domains of RNA polymerase sigma factors"/>
    <property type="match status" value="1"/>
</dbReference>
<dbReference type="EMBL" id="CP042266">
    <property type="protein sequence ID" value="QDY79810.1"/>
    <property type="molecule type" value="Genomic_DNA"/>
</dbReference>
<dbReference type="Proteomes" id="UP000320580">
    <property type="component" value="Chromosome"/>
</dbReference>
<dbReference type="InterPro" id="IPR013325">
    <property type="entry name" value="RNA_pol_sigma_r2"/>
</dbReference>
<gene>
    <name evidence="2" type="ORF">FQU76_28415</name>
</gene>
<accession>A0A5B8JPM8</accession>
<dbReference type="GO" id="GO:0006352">
    <property type="term" value="P:DNA-templated transcription initiation"/>
    <property type="evidence" value="ECO:0007669"/>
    <property type="project" value="InterPro"/>
</dbReference>
<organism evidence="2 3">
    <name type="scientific">Streptomyces qinzhouensis</name>
    <dbReference type="NCBI Taxonomy" id="2599401"/>
    <lineage>
        <taxon>Bacteria</taxon>
        <taxon>Bacillati</taxon>
        <taxon>Actinomycetota</taxon>
        <taxon>Actinomycetes</taxon>
        <taxon>Kitasatosporales</taxon>
        <taxon>Streptomycetaceae</taxon>
        <taxon>Streptomyces</taxon>
    </lineage>
</organism>
<evidence type="ECO:0000259" key="1">
    <source>
        <dbReference type="Pfam" id="PF04542"/>
    </source>
</evidence>
<dbReference type="InterPro" id="IPR007627">
    <property type="entry name" value="RNA_pol_sigma70_r2"/>
</dbReference>
<feature type="domain" description="RNA polymerase sigma-70 region 2" evidence="1">
    <location>
        <begin position="86"/>
        <end position="159"/>
    </location>
</feature>
<dbReference type="OrthoDB" id="4116392at2"/>
<evidence type="ECO:0000313" key="3">
    <source>
        <dbReference type="Proteomes" id="UP000320580"/>
    </source>
</evidence>
<dbReference type="GO" id="GO:0003700">
    <property type="term" value="F:DNA-binding transcription factor activity"/>
    <property type="evidence" value="ECO:0007669"/>
    <property type="project" value="InterPro"/>
</dbReference>
<name>A0A5B8JPM8_9ACTN</name>
<dbReference type="Pfam" id="PF04542">
    <property type="entry name" value="Sigma70_r2"/>
    <property type="match status" value="1"/>
</dbReference>
<keyword evidence="3" id="KW-1185">Reference proteome</keyword>
<dbReference type="InterPro" id="IPR013324">
    <property type="entry name" value="RNA_pol_sigma_r3/r4-like"/>
</dbReference>
<proteinExistence type="predicted"/>
<dbReference type="Gene3D" id="1.10.1740.10">
    <property type="match status" value="1"/>
</dbReference>
<dbReference type="SUPFAM" id="SSF88946">
    <property type="entry name" value="Sigma2 domain of RNA polymerase sigma factors"/>
    <property type="match status" value="1"/>
</dbReference>
<protein>
    <recommendedName>
        <fullName evidence="1">RNA polymerase sigma-70 region 2 domain-containing protein</fullName>
    </recommendedName>
</protein>